<comment type="subcellular location">
    <subcellularLocation>
        <location evidence="1">Cell membrane</location>
        <topology evidence="1">Multi-pass membrane protein</topology>
    </subcellularLocation>
</comment>
<dbReference type="Gene3D" id="1.20.1560.10">
    <property type="entry name" value="ABC transporter type 1, transmembrane domain"/>
    <property type="match status" value="1"/>
</dbReference>
<evidence type="ECO:0000256" key="1">
    <source>
        <dbReference type="ARBA" id="ARBA00004651"/>
    </source>
</evidence>
<feature type="domain" description="ABC transporter" evidence="10">
    <location>
        <begin position="335"/>
        <end position="570"/>
    </location>
</feature>
<sequence length="584" mass="66096">MDTFKKLKSFYLPYKKYFLWSLFFVLFITTITVIYPIVLQLTIDEIVLKEQYEYIPWIVAGFLSLMAIKGVSAFFHQYLGDMFGIQSVYRLRNELYEKLQRLPFMYYDNAKTGDLMSRLTADVEGFRFFLSFGFSELVRFLLLICGTLTVMFIYSVPLTLVTIAALPFLAIAVYQFDKRVHPAFRKIRESFGKLNTNVQENISGIQTVKALSRENFEISKFNDANGHYKEKNLSTSLVWAKYFPLMELIGNICVVALLAYGSVLVMRGGLQPGELVAFFSLVWYLMMPIMHLGFVINLFSQSKASGERLLEILEADETIRNKENTVTVPALEGHVSFKNVSLRYQKEDALALNNVSFTACSGKTIGLIGATGSGKTSLTQLMTRFYTPTTGEIFIDGRDITDYPLKTLRSNVGVVLQESFLFSSTIRANISYGRPDSTMETIIDAAKRAQAHEFIMELPDGYDTMLGERGMGLSGGQKQRIAIARAICMNPSILILDDSTSAVDMTTEFNIQKELKEVMKGRTTFIIAHRISSLKHADEILVLENGSIVERGTHDELVTKQGYYKRIFDIQYKDQKAVLQSTVG</sequence>
<dbReference type="InterPro" id="IPR017871">
    <property type="entry name" value="ABC_transporter-like_CS"/>
</dbReference>
<dbReference type="PROSITE" id="PS00211">
    <property type="entry name" value="ABC_TRANSPORTER_1"/>
    <property type="match status" value="1"/>
</dbReference>
<dbReference type="InterPro" id="IPR039421">
    <property type="entry name" value="Type_1_exporter"/>
</dbReference>
<dbReference type="SUPFAM" id="SSF52540">
    <property type="entry name" value="P-loop containing nucleoside triphosphate hydrolases"/>
    <property type="match status" value="1"/>
</dbReference>
<keyword evidence="8 9" id="KW-0472">Membrane</keyword>
<dbReference type="RefSeq" id="WP_066330692.1">
    <property type="nucleotide sequence ID" value="NZ_LWSG01000012.1"/>
</dbReference>
<feature type="domain" description="ABC transmembrane type-1" evidence="11">
    <location>
        <begin position="19"/>
        <end position="301"/>
    </location>
</feature>
<keyword evidence="6 12" id="KW-0067">ATP-binding</keyword>
<dbReference type="Proteomes" id="UP000078534">
    <property type="component" value="Unassembled WGS sequence"/>
</dbReference>
<dbReference type="SMART" id="SM00382">
    <property type="entry name" value="AAA"/>
    <property type="match status" value="1"/>
</dbReference>
<dbReference type="PROSITE" id="PS50929">
    <property type="entry name" value="ABC_TM1F"/>
    <property type="match status" value="1"/>
</dbReference>
<keyword evidence="2" id="KW-0813">Transport</keyword>
<keyword evidence="7 9" id="KW-1133">Transmembrane helix</keyword>
<feature type="transmembrane region" description="Helical" evidence="9">
    <location>
        <begin position="54"/>
        <end position="75"/>
    </location>
</feature>
<evidence type="ECO:0000256" key="5">
    <source>
        <dbReference type="ARBA" id="ARBA00022741"/>
    </source>
</evidence>
<dbReference type="GO" id="GO:0016887">
    <property type="term" value="F:ATP hydrolysis activity"/>
    <property type="evidence" value="ECO:0007669"/>
    <property type="project" value="InterPro"/>
</dbReference>
<proteinExistence type="predicted"/>
<dbReference type="InterPro" id="IPR036640">
    <property type="entry name" value="ABC1_TM_sf"/>
</dbReference>
<dbReference type="InterPro" id="IPR027417">
    <property type="entry name" value="P-loop_NTPase"/>
</dbReference>
<dbReference type="SUPFAM" id="SSF90123">
    <property type="entry name" value="ABC transporter transmembrane region"/>
    <property type="match status" value="1"/>
</dbReference>
<feature type="transmembrane region" description="Helical" evidence="9">
    <location>
        <begin position="137"/>
        <end position="154"/>
    </location>
</feature>
<dbReference type="OrthoDB" id="9770415at2"/>
<accession>A0A179SZP7</accession>
<dbReference type="InterPro" id="IPR003439">
    <property type="entry name" value="ABC_transporter-like_ATP-bd"/>
</dbReference>
<keyword evidence="13" id="KW-1185">Reference proteome</keyword>
<dbReference type="AlphaFoldDB" id="A0A179SZP7"/>
<dbReference type="Pfam" id="PF00005">
    <property type="entry name" value="ABC_tran"/>
    <property type="match status" value="1"/>
</dbReference>
<dbReference type="FunFam" id="3.40.50.300:FF:000221">
    <property type="entry name" value="Multidrug ABC transporter ATP-binding protein"/>
    <property type="match status" value="1"/>
</dbReference>
<protein>
    <submittedName>
        <fullName evidence="12">Multidrug ABC transporter ATP-binding protein</fullName>
    </submittedName>
</protein>
<keyword evidence="4 9" id="KW-0812">Transmembrane</keyword>
<evidence type="ECO:0000259" key="10">
    <source>
        <dbReference type="PROSITE" id="PS50893"/>
    </source>
</evidence>
<dbReference type="InterPro" id="IPR003593">
    <property type="entry name" value="AAA+_ATPase"/>
</dbReference>
<dbReference type="PANTHER" id="PTHR43394:SF1">
    <property type="entry name" value="ATP-BINDING CASSETTE SUB-FAMILY B MEMBER 10, MITOCHONDRIAL"/>
    <property type="match status" value="1"/>
</dbReference>
<feature type="transmembrane region" description="Helical" evidence="9">
    <location>
        <begin position="20"/>
        <end position="42"/>
    </location>
</feature>
<feature type="transmembrane region" description="Helical" evidence="9">
    <location>
        <begin position="160"/>
        <end position="176"/>
    </location>
</feature>
<evidence type="ECO:0000313" key="12">
    <source>
        <dbReference type="EMBL" id="OAS86600.1"/>
    </source>
</evidence>
<evidence type="ECO:0000256" key="6">
    <source>
        <dbReference type="ARBA" id="ARBA00022840"/>
    </source>
</evidence>
<evidence type="ECO:0000256" key="2">
    <source>
        <dbReference type="ARBA" id="ARBA00022448"/>
    </source>
</evidence>
<keyword evidence="5" id="KW-0547">Nucleotide-binding</keyword>
<dbReference type="PANTHER" id="PTHR43394">
    <property type="entry name" value="ATP-DEPENDENT PERMEASE MDL1, MITOCHONDRIAL"/>
    <property type="match status" value="1"/>
</dbReference>
<dbReference type="GO" id="GO:0005886">
    <property type="term" value="C:plasma membrane"/>
    <property type="evidence" value="ECO:0007669"/>
    <property type="project" value="UniProtKB-SubCell"/>
</dbReference>
<dbReference type="GO" id="GO:0005524">
    <property type="term" value="F:ATP binding"/>
    <property type="evidence" value="ECO:0007669"/>
    <property type="project" value="UniProtKB-KW"/>
</dbReference>
<dbReference type="Gene3D" id="3.40.50.300">
    <property type="entry name" value="P-loop containing nucleotide triphosphate hydrolases"/>
    <property type="match status" value="1"/>
</dbReference>
<evidence type="ECO:0000256" key="4">
    <source>
        <dbReference type="ARBA" id="ARBA00022692"/>
    </source>
</evidence>
<evidence type="ECO:0000256" key="8">
    <source>
        <dbReference type="ARBA" id="ARBA00023136"/>
    </source>
</evidence>
<dbReference type="STRING" id="152268.A6K24_03565"/>
<organism evidence="12 13">
    <name type="scientific">Metabacillus litoralis</name>
    <dbReference type="NCBI Taxonomy" id="152268"/>
    <lineage>
        <taxon>Bacteria</taxon>
        <taxon>Bacillati</taxon>
        <taxon>Bacillota</taxon>
        <taxon>Bacilli</taxon>
        <taxon>Bacillales</taxon>
        <taxon>Bacillaceae</taxon>
        <taxon>Metabacillus</taxon>
    </lineage>
</organism>
<comment type="caution">
    <text evidence="12">The sequence shown here is derived from an EMBL/GenBank/DDBJ whole genome shotgun (WGS) entry which is preliminary data.</text>
</comment>
<name>A0A179SZP7_9BACI</name>
<feature type="transmembrane region" description="Helical" evidence="9">
    <location>
        <begin position="248"/>
        <end position="270"/>
    </location>
</feature>
<feature type="transmembrane region" description="Helical" evidence="9">
    <location>
        <begin position="276"/>
        <end position="299"/>
    </location>
</feature>
<evidence type="ECO:0000259" key="11">
    <source>
        <dbReference type="PROSITE" id="PS50929"/>
    </source>
</evidence>
<evidence type="ECO:0000256" key="3">
    <source>
        <dbReference type="ARBA" id="ARBA00022475"/>
    </source>
</evidence>
<gene>
    <name evidence="12" type="ORF">A6K24_03565</name>
</gene>
<evidence type="ECO:0000256" key="9">
    <source>
        <dbReference type="SAM" id="Phobius"/>
    </source>
</evidence>
<dbReference type="PROSITE" id="PS50893">
    <property type="entry name" value="ABC_TRANSPORTER_2"/>
    <property type="match status" value="1"/>
</dbReference>
<evidence type="ECO:0000256" key="7">
    <source>
        <dbReference type="ARBA" id="ARBA00022989"/>
    </source>
</evidence>
<dbReference type="Pfam" id="PF00664">
    <property type="entry name" value="ABC_membrane"/>
    <property type="match status" value="1"/>
</dbReference>
<dbReference type="GO" id="GO:0015421">
    <property type="term" value="F:ABC-type oligopeptide transporter activity"/>
    <property type="evidence" value="ECO:0007669"/>
    <property type="project" value="TreeGrafter"/>
</dbReference>
<dbReference type="InterPro" id="IPR011527">
    <property type="entry name" value="ABC1_TM_dom"/>
</dbReference>
<dbReference type="EMBL" id="LWSG01000012">
    <property type="protein sequence ID" value="OAS86600.1"/>
    <property type="molecule type" value="Genomic_DNA"/>
</dbReference>
<dbReference type="CDD" id="cd18542">
    <property type="entry name" value="ABC_6TM_YknU_like"/>
    <property type="match status" value="1"/>
</dbReference>
<reference evidence="13" key="1">
    <citation type="submission" date="2016-04" db="EMBL/GenBank/DDBJ databases">
        <authorList>
            <person name="Lyu Z."/>
            <person name="Lyu W."/>
        </authorList>
    </citation>
    <scope>NUCLEOTIDE SEQUENCE [LARGE SCALE GENOMIC DNA]</scope>
    <source>
        <strain evidence="13">C44</strain>
    </source>
</reference>
<evidence type="ECO:0000313" key="13">
    <source>
        <dbReference type="Proteomes" id="UP000078534"/>
    </source>
</evidence>
<keyword evidence="3" id="KW-1003">Cell membrane</keyword>